<accession>A0A165X370</accession>
<dbReference type="AlphaFoldDB" id="A0A165X370"/>
<evidence type="ECO:0000313" key="2">
    <source>
        <dbReference type="EMBL" id="KZP08153.1"/>
    </source>
</evidence>
<sequence length="224" mass="24783">MGRTKPRRRTLTSSKLASPTTARATPSLIPAHSASVGRTNTALYVAVVYAPRKQHQYLSWIGTRCKAEDAATELPNASLPFGIGARIYRSMTLPMMIMRTTPAALTRNFEVHQVAEDSYACIRLQDQSLTSYILVDFFTNLTLVFPGLVTRPFHLIGESYTCKSNLNPKPYISQALFSMAHPLVNLKKLDIADSAMAGFAEYEATILSSLPLERPSRAARENDD</sequence>
<proteinExistence type="predicted"/>
<evidence type="ECO:0000313" key="3">
    <source>
        <dbReference type="Proteomes" id="UP000076532"/>
    </source>
</evidence>
<dbReference type="Proteomes" id="UP000076532">
    <property type="component" value="Unassembled WGS sequence"/>
</dbReference>
<evidence type="ECO:0000256" key="1">
    <source>
        <dbReference type="SAM" id="MobiDB-lite"/>
    </source>
</evidence>
<gene>
    <name evidence="2" type="ORF">FIBSPDRAFT_965016</name>
</gene>
<name>A0A165X370_9AGAM</name>
<dbReference type="STRING" id="436010.A0A165X370"/>
<protein>
    <submittedName>
        <fullName evidence="2">Uncharacterized protein</fullName>
    </submittedName>
</protein>
<organism evidence="2 3">
    <name type="scientific">Athelia psychrophila</name>
    <dbReference type="NCBI Taxonomy" id="1759441"/>
    <lineage>
        <taxon>Eukaryota</taxon>
        <taxon>Fungi</taxon>
        <taxon>Dikarya</taxon>
        <taxon>Basidiomycota</taxon>
        <taxon>Agaricomycotina</taxon>
        <taxon>Agaricomycetes</taxon>
        <taxon>Agaricomycetidae</taxon>
        <taxon>Atheliales</taxon>
        <taxon>Atheliaceae</taxon>
        <taxon>Athelia</taxon>
    </lineage>
</organism>
<dbReference type="EMBL" id="KV417729">
    <property type="protein sequence ID" value="KZP08153.1"/>
    <property type="molecule type" value="Genomic_DNA"/>
</dbReference>
<keyword evidence="3" id="KW-1185">Reference proteome</keyword>
<feature type="compositionally biased region" description="Basic residues" evidence="1">
    <location>
        <begin position="1"/>
        <end position="10"/>
    </location>
</feature>
<feature type="region of interest" description="Disordered" evidence="1">
    <location>
        <begin position="1"/>
        <end position="24"/>
    </location>
</feature>
<reference evidence="2 3" key="1">
    <citation type="journal article" date="2016" name="Mol. Biol. Evol.">
        <title>Comparative Genomics of Early-Diverging Mushroom-Forming Fungi Provides Insights into the Origins of Lignocellulose Decay Capabilities.</title>
        <authorList>
            <person name="Nagy L.G."/>
            <person name="Riley R."/>
            <person name="Tritt A."/>
            <person name="Adam C."/>
            <person name="Daum C."/>
            <person name="Floudas D."/>
            <person name="Sun H."/>
            <person name="Yadav J.S."/>
            <person name="Pangilinan J."/>
            <person name="Larsson K.H."/>
            <person name="Matsuura K."/>
            <person name="Barry K."/>
            <person name="Labutti K."/>
            <person name="Kuo R."/>
            <person name="Ohm R.A."/>
            <person name="Bhattacharya S.S."/>
            <person name="Shirouzu T."/>
            <person name="Yoshinaga Y."/>
            <person name="Martin F.M."/>
            <person name="Grigoriev I.V."/>
            <person name="Hibbett D.S."/>
        </authorList>
    </citation>
    <scope>NUCLEOTIDE SEQUENCE [LARGE SCALE GENOMIC DNA]</scope>
    <source>
        <strain evidence="2 3">CBS 109695</strain>
    </source>
</reference>
<feature type="compositionally biased region" description="Polar residues" evidence="1">
    <location>
        <begin position="11"/>
        <end position="24"/>
    </location>
</feature>